<proteinExistence type="predicted"/>
<name>A0ABQ5AHM2_9ASTR</name>
<dbReference type="Pfam" id="PF13976">
    <property type="entry name" value="gag_pre-integrs"/>
    <property type="match status" value="1"/>
</dbReference>
<dbReference type="Pfam" id="PF00665">
    <property type="entry name" value="rve"/>
    <property type="match status" value="1"/>
</dbReference>
<reference evidence="5" key="1">
    <citation type="journal article" date="2022" name="Int. J. Mol. Sci.">
        <title>Draft Genome of Tanacetum Coccineum: Genomic Comparison of Closely Related Tanacetum-Family Plants.</title>
        <authorList>
            <person name="Yamashiro T."/>
            <person name="Shiraishi A."/>
            <person name="Nakayama K."/>
            <person name="Satake H."/>
        </authorList>
    </citation>
    <scope>NUCLEOTIDE SEQUENCE</scope>
</reference>
<dbReference type="InterPro" id="IPR039537">
    <property type="entry name" value="Retrotran_Ty1/copia-like"/>
</dbReference>
<gene>
    <name evidence="5" type="ORF">Tco_0823007</name>
</gene>
<dbReference type="PANTHER" id="PTHR42648">
    <property type="entry name" value="TRANSPOSASE, PUTATIVE-RELATED"/>
    <property type="match status" value="1"/>
</dbReference>
<dbReference type="SUPFAM" id="SSF53098">
    <property type="entry name" value="Ribonuclease H-like"/>
    <property type="match status" value="1"/>
</dbReference>
<dbReference type="InterPro" id="IPR012337">
    <property type="entry name" value="RNaseH-like_sf"/>
</dbReference>
<dbReference type="EMBL" id="BQNB010012302">
    <property type="protein sequence ID" value="GJT01838.1"/>
    <property type="molecule type" value="Genomic_DNA"/>
</dbReference>
<feature type="coiled-coil region" evidence="2">
    <location>
        <begin position="1017"/>
        <end position="1048"/>
    </location>
</feature>
<feature type="compositionally biased region" description="Basic and acidic residues" evidence="3">
    <location>
        <begin position="1229"/>
        <end position="1269"/>
    </location>
</feature>
<dbReference type="InterPro" id="IPR054722">
    <property type="entry name" value="PolX-like_BBD"/>
</dbReference>
<dbReference type="InterPro" id="IPR025724">
    <property type="entry name" value="GAG-pre-integrase_dom"/>
</dbReference>
<dbReference type="Proteomes" id="UP001151760">
    <property type="component" value="Unassembled WGS sequence"/>
</dbReference>
<keyword evidence="2" id="KW-0175">Coiled coil</keyword>
<dbReference type="Pfam" id="PF25597">
    <property type="entry name" value="SH3_retrovirus"/>
    <property type="match status" value="1"/>
</dbReference>
<evidence type="ECO:0000256" key="2">
    <source>
        <dbReference type="SAM" id="Coils"/>
    </source>
</evidence>
<feature type="domain" description="Integrase catalytic" evidence="4">
    <location>
        <begin position="725"/>
        <end position="871"/>
    </location>
</feature>
<organism evidence="5 6">
    <name type="scientific">Tanacetum coccineum</name>
    <dbReference type="NCBI Taxonomy" id="301880"/>
    <lineage>
        <taxon>Eukaryota</taxon>
        <taxon>Viridiplantae</taxon>
        <taxon>Streptophyta</taxon>
        <taxon>Embryophyta</taxon>
        <taxon>Tracheophyta</taxon>
        <taxon>Spermatophyta</taxon>
        <taxon>Magnoliopsida</taxon>
        <taxon>eudicotyledons</taxon>
        <taxon>Gunneridae</taxon>
        <taxon>Pentapetalae</taxon>
        <taxon>asterids</taxon>
        <taxon>campanulids</taxon>
        <taxon>Asterales</taxon>
        <taxon>Asteraceae</taxon>
        <taxon>Asteroideae</taxon>
        <taxon>Anthemideae</taxon>
        <taxon>Anthemidinae</taxon>
        <taxon>Tanacetum</taxon>
    </lineage>
</organism>
<evidence type="ECO:0000256" key="1">
    <source>
        <dbReference type="ARBA" id="ARBA00022670"/>
    </source>
</evidence>
<accession>A0ABQ5AHM2</accession>
<evidence type="ECO:0000259" key="4">
    <source>
        <dbReference type="PROSITE" id="PS50994"/>
    </source>
</evidence>
<dbReference type="InterPro" id="IPR001584">
    <property type="entry name" value="Integrase_cat-core"/>
</dbReference>
<keyword evidence="1" id="KW-0645">Protease</keyword>
<reference evidence="5" key="2">
    <citation type="submission" date="2022-01" db="EMBL/GenBank/DDBJ databases">
        <authorList>
            <person name="Yamashiro T."/>
            <person name="Shiraishi A."/>
            <person name="Satake H."/>
            <person name="Nakayama K."/>
        </authorList>
    </citation>
    <scope>NUCLEOTIDE SEQUENCE</scope>
</reference>
<dbReference type="Pfam" id="PF22936">
    <property type="entry name" value="Pol_BBD"/>
    <property type="match status" value="1"/>
</dbReference>
<evidence type="ECO:0000256" key="3">
    <source>
        <dbReference type="SAM" id="MobiDB-lite"/>
    </source>
</evidence>
<dbReference type="Gene3D" id="3.30.420.10">
    <property type="entry name" value="Ribonuclease H-like superfamily/Ribonuclease H"/>
    <property type="match status" value="1"/>
</dbReference>
<dbReference type="PANTHER" id="PTHR42648:SF32">
    <property type="entry name" value="RIBONUCLEASE H-LIKE DOMAIN, GAG-PRE-INTEGRASE DOMAIN PROTEIN-RELATED"/>
    <property type="match status" value="1"/>
</dbReference>
<keyword evidence="6" id="KW-1185">Reference proteome</keyword>
<keyword evidence="1" id="KW-0378">Hydrolase</keyword>
<sequence>MLAFTVAGGEDLFNLGPHKWYQCLGETLRLQKRILAEEREEKLSLLLALPEVLLANSYDDCCKKRCEMPSKSIEFEELDESKKMQKYILKQQFEGFSVSNSEGLHKGYDRFQSLLSQLEIHGVGVDSLNFDDLYNNLRVFENDVKGSTASSSSTQNVAFVSENTSSTNDVSTAYSVSNPSGQNSQYEQTSSYSLLANQSSCPQLDHEDLEQLDEYDLEEMDLKWQVAMISIRMKKFYKKTEGVDWTSQSEEEEEDYALIACNSSGSETETQPSEPETQTSKFDTCESNISTETPKLVTEPIVNESNIACQPKVWFDAPIIEEYESYSEDEYASIPTKEQETPSFANQQVKIPRETIKNYFTHSKNPKVDKKELRYGFTARACFVCGSLNHLIRDCDFHEKRMTKQAELNNRLNRISSQRGIRPIWNNVQRVNNQNKFVPTAVLTRTGKILVNTARASGTKNVSTARHSFNRQAVLTSVAMKVNIVKPILVLLGEKGKLLLSPQQVVIGDHKDTTGTMSPNTMDYPHRALKNKGIVDSGCSRHMTGNKAYLAEFQDFNGGPVAFGGSKGYITGKGKIKTGKLDFEDVCFVKELQHFNLFSVSQMCDKKNKVLFTDSECLVLSPEFKLPDENQVLLKIPRQNNMYSFNLENIVPSGGLACLIAKATTDESNKWHRRLGHVNFKNLNKLVKGNLVRGLPSKLFQNDHTCVACQKGKQHKASCKAKAVSSISHTLQLLHMDLFGPTSVRSLNHKTYCLVITDDFSRFSWVFFLRTKDETSGILKEFIRQIENQLNQKVKTIRSDNGTEFKNRDVIEFCGLKGIKREYSNARTPQQNGVAERKNRTLIEAARTMLADSFLPNTFWAEAVSTACYVYRFAGKSDEGFLVGYSLQSKAFRVYNLETKRVEENLHITFLENKPNVAGKGPTWLFDLDYLTDSMNYHPVISENQANHHAGQQEANQNAGTEDIIDAGDSEKEDESTQDCFVLPIWPSYSSTITPDLKTAEKRDGPREEEQVFMDELERLKSRKWRLFEEAEALRKKFEQETENLVIQEGAAKPSSTNIFSTVSTPAKASSTNFVNTVSIPVSTASPHEGLSLEVPNKSKEDCSEIPPLEDIYQNSTDGIFTTSSYDDEGAVADFTNLETVVNVSPIPTSRIHSSHPIQHLFRRPTQQFKQEAKDEGGKGYSGWRPRRLRRNELVLEDVLSTDKDKVSTDMEKVSTDRPIVSTDGSKVSTDRHIEGTDEQVEHTEEHNEGTEKHIKGTDEHIESTDGQRKGSSQHESSQSVSRERRKLESDEEMDRKIQEEWEGEEERNRIAEEKAANDALIRNFDDIKARIEADRLLAEKLQEQKESIYNRRKCKHAELKIKKFEEVQVLYKKIKRSDEDFISIGSAKDERLIKRMNEKGVDSSKSEVLKEESKEEV</sequence>
<feature type="region of interest" description="Disordered" evidence="3">
    <location>
        <begin position="264"/>
        <end position="285"/>
    </location>
</feature>
<feature type="compositionally biased region" description="Basic and acidic residues" evidence="3">
    <location>
        <begin position="1282"/>
        <end position="1300"/>
    </location>
</feature>
<dbReference type="InterPro" id="IPR036397">
    <property type="entry name" value="RNaseH_sf"/>
</dbReference>
<evidence type="ECO:0000313" key="6">
    <source>
        <dbReference type="Proteomes" id="UP001151760"/>
    </source>
</evidence>
<feature type="compositionally biased region" description="Low complexity" evidence="3">
    <location>
        <begin position="264"/>
        <end position="280"/>
    </location>
</feature>
<feature type="region of interest" description="Disordered" evidence="3">
    <location>
        <begin position="168"/>
        <end position="189"/>
    </location>
</feature>
<feature type="region of interest" description="Disordered" evidence="3">
    <location>
        <begin position="1203"/>
        <end position="1309"/>
    </location>
</feature>
<feature type="compositionally biased region" description="Basic and acidic residues" evidence="3">
    <location>
        <begin position="1203"/>
        <end position="1216"/>
    </location>
</feature>
<dbReference type="PROSITE" id="PS50994">
    <property type="entry name" value="INTEGRASE"/>
    <property type="match status" value="1"/>
</dbReference>
<comment type="caution">
    <text evidence="5">The sequence shown here is derived from an EMBL/GenBank/DDBJ whole genome shotgun (WGS) entry which is preliminary data.</text>
</comment>
<evidence type="ECO:0000313" key="5">
    <source>
        <dbReference type="EMBL" id="GJT01838.1"/>
    </source>
</evidence>
<protein>
    <submittedName>
        <fullName evidence="5">Ribonuclease H-like domain-containing protein</fullName>
    </submittedName>
</protein>
<dbReference type="InterPro" id="IPR057670">
    <property type="entry name" value="SH3_retrovirus"/>
</dbReference>